<dbReference type="AlphaFoldDB" id="A0ABD3M6X5"/>
<accession>A0ABD3M6X5</accession>
<gene>
    <name evidence="2" type="ORF">ACHAWU_009810</name>
</gene>
<evidence type="ECO:0000313" key="2">
    <source>
        <dbReference type="EMBL" id="KAL3759663.1"/>
    </source>
</evidence>
<evidence type="ECO:0000313" key="3">
    <source>
        <dbReference type="Proteomes" id="UP001530293"/>
    </source>
</evidence>
<feature type="region of interest" description="Disordered" evidence="1">
    <location>
        <begin position="1"/>
        <end position="23"/>
    </location>
</feature>
<dbReference type="EMBL" id="JALLBG020000199">
    <property type="protein sequence ID" value="KAL3759663.1"/>
    <property type="molecule type" value="Genomic_DNA"/>
</dbReference>
<reference evidence="2 3" key="1">
    <citation type="submission" date="2024-10" db="EMBL/GenBank/DDBJ databases">
        <title>Updated reference genomes for cyclostephanoid diatoms.</title>
        <authorList>
            <person name="Roberts W.R."/>
            <person name="Alverson A.J."/>
        </authorList>
    </citation>
    <scope>NUCLEOTIDE SEQUENCE [LARGE SCALE GENOMIC DNA]</scope>
    <source>
        <strain evidence="2 3">AJA232-27</strain>
    </source>
</reference>
<comment type="caution">
    <text evidence="2">The sequence shown here is derived from an EMBL/GenBank/DDBJ whole genome shotgun (WGS) entry which is preliminary data.</text>
</comment>
<sequence>MSSSDGSTILAVENAPSHKTNTSRKWLHNASISSSDSLQSGLLPSLNIVRNSLNTCSALFITLMISFPFKLPPCYTFGAPATVVMNRAMSIGEHINTSSSRTETWSKMSA</sequence>
<proteinExistence type="predicted"/>
<evidence type="ECO:0000256" key="1">
    <source>
        <dbReference type="SAM" id="MobiDB-lite"/>
    </source>
</evidence>
<protein>
    <submittedName>
        <fullName evidence="2">Uncharacterized protein</fullName>
    </submittedName>
</protein>
<organism evidence="2 3">
    <name type="scientific">Discostella pseudostelligera</name>
    <dbReference type="NCBI Taxonomy" id="259834"/>
    <lineage>
        <taxon>Eukaryota</taxon>
        <taxon>Sar</taxon>
        <taxon>Stramenopiles</taxon>
        <taxon>Ochrophyta</taxon>
        <taxon>Bacillariophyta</taxon>
        <taxon>Coscinodiscophyceae</taxon>
        <taxon>Thalassiosirophycidae</taxon>
        <taxon>Stephanodiscales</taxon>
        <taxon>Stephanodiscaceae</taxon>
        <taxon>Discostella</taxon>
    </lineage>
</organism>
<keyword evidence="3" id="KW-1185">Reference proteome</keyword>
<name>A0ABD3M6X5_9STRA</name>
<dbReference type="Proteomes" id="UP001530293">
    <property type="component" value="Unassembled WGS sequence"/>
</dbReference>